<dbReference type="Pfam" id="PF13362">
    <property type="entry name" value="Toprim_3"/>
    <property type="match status" value="1"/>
</dbReference>
<dbReference type="Proteomes" id="UP001161409">
    <property type="component" value="Unassembled WGS sequence"/>
</dbReference>
<dbReference type="RefSeq" id="WP_169559832.1">
    <property type="nucleotide sequence ID" value="NZ_BSNF01000001.1"/>
</dbReference>
<evidence type="ECO:0000313" key="2">
    <source>
        <dbReference type="EMBL" id="GLQ05870.1"/>
    </source>
</evidence>
<protein>
    <recommendedName>
        <fullName evidence="1">Toprim domain-containing protein</fullName>
    </recommendedName>
</protein>
<evidence type="ECO:0000313" key="3">
    <source>
        <dbReference type="Proteomes" id="UP001161409"/>
    </source>
</evidence>
<dbReference type="InterPro" id="IPR034154">
    <property type="entry name" value="TOPRIM_DnaG/twinkle"/>
</dbReference>
<gene>
    <name evidence="2" type="ORF">GCM10007924_10910</name>
</gene>
<keyword evidence="3" id="KW-1185">Reference proteome</keyword>
<dbReference type="CDD" id="cd01029">
    <property type="entry name" value="TOPRIM_primases"/>
    <property type="match status" value="1"/>
</dbReference>
<dbReference type="EMBL" id="BSNF01000001">
    <property type="protein sequence ID" value="GLQ05870.1"/>
    <property type="molecule type" value="Genomic_DNA"/>
</dbReference>
<dbReference type="InterPro" id="IPR006171">
    <property type="entry name" value="TOPRIM_dom"/>
</dbReference>
<sequence length="787" mass="88045">MKSDQNNPSKMFKEPFHAHLYAYIDKRAGKKTAAKTYQPPIEFRFIEEMHSYGFTETPSVIVRDKIQRLQAPGDKKCQKSGWYIYFEYPDSDDPTQTFALGVFGSWRGNPEKVIWTSKSRTEMTSAQIDHIEAKISEAREAQEKERLASNELVAVEAEGIIASGRPADVDHPYLVRKQIKPFGIVQVEDSLVVPVICSEDGEIISVQYIDQDGSKRFLKGGRTKGGCFQICGDTEKGIYICEGYATGASIAEATGGEVYAAFNANNLKPVHENVQKKHPGQVIHIAGDDDCWTDGNPGRMKAQKITGAQVIFPIFQNYENGKPTDFNDLHVREGLLEVQKQLSVLPLEQASEETGVNNRWSKPFPEHCLKVDGLMGEVCNWINRTALVPQPVLTLGATLVMFAGLFGRRYNFPNTNTHTNLFVIGVAASGGGKDHARKCIKSILSEAELGHLIAGGEFTSGAALKSALWRNPVLIAFLDEFGKYLAATTGRNASSYQSTFVKNLMEFYSDSGSVHNGTEYSIHGINEKDRPKRQDIYNPSINVYGTTTPSTLFDVLRGGDVLSGFLNRMLVFEGNERASILGNSLRNTIDRNPPENLVNRIRQAYLSTPEPQVPKGSQLAEIKPILRKVRLEASAITSLEDIVHGQEEKRLDGKERFPDLWVRAFENTVKLAMIRAICDDPKNPVILVHHVEWARDIVWWCIENMSLKLEANLSDSQREKNSKEILQFISQAGKAGRTRAEITRKFQRMNKRDRDEILEELIEIGSILSQQVSMAKSKKPTQVFVVT</sequence>
<proteinExistence type="predicted"/>
<evidence type="ECO:0000259" key="1">
    <source>
        <dbReference type="Pfam" id="PF13362"/>
    </source>
</evidence>
<reference evidence="2" key="1">
    <citation type="journal article" date="2014" name="Int. J. Syst. Evol. Microbiol.">
        <title>Complete genome of a new Firmicutes species belonging to the dominant human colonic microbiota ('Ruminococcus bicirculans') reveals two chromosomes and a selective capacity to utilize plant glucans.</title>
        <authorList>
            <consortium name="NISC Comparative Sequencing Program"/>
            <person name="Wegmann U."/>
            <person name="Louis P."/>
            <person name="Goesmann A."/>
            <person name="Henrissat B."/>
            <person name="Duncan S.H."/>
            <person name="Flint H.J."/>
        </authorList>
    </citation>
    <scope>NUCLEOTIDE SEQUENCE</scope>
    <source>
        <strain evidence="2">NBRC 103408</strain>
    </source>
</reference>
<feature type="domain" description="Toprim" evidence="1">
    <location>
        <begin position="238"/>
        <end position="334"/>
    </location>
</feature>
<reference evidence="2" key="2">
    <citation type="submission" date="2023-01" db="EMBL/GenBank/DDBJ databases">
        <title>Draft genome sequence of Sneathiella chinensis strain NBRC 103408.</title>
        <authorList>
            <person name="Sun Q."/>
            <person name="Mori K."/>
        </authorList>
    </citation>
    <scope>NUCLEOTIDE SEQUENCE</scope>
    <source>
        <strain evidence="2">NBRC 103408</strain>
    </source>
</reference>
<name>A0ABQ5U2H8_9PROT</name>
<comment type="caution">
    <text evidence="2">The sequence shown here is derived from an EMBL/GenBank/DDBJ whole genome shotgun (WGS) entry which is preliminary data.</text>
</comment>
<accession>A0ABQ5U2H8</accession>
<organism evidence="2 3">
    <name type="scientific">Sneathiella chinensis</name>
    <dbReference type="NCBI Taxonomy" id="349750"/>
    <lineage>
        <taxon>Bacteria</taxon>
        <taxon>Pseudomonadati</taxon>
        <taxon>Pseudomonadota</taxon>
        <taxon>Alphaproteobacteria</taxon>
        <taxon>Sneathiellales</taxon>
        <taxon>Sneathiellaceae</taxon>
        <taxon>Sneathiella</taxon>
    </lineage>
</organism>